<comment type="caution">
    <text evidence="2">The sequence shown here is derived from an EMBL/GenBank/DDBJ whole genome shotgun (WGS) entry which is preliminary data.</text>
</comment>
<accession>A0A9P9YEV4</accession>
<proteinExistence type="predicted"/>
<organism evidence="2 3">
    <name type="scientific">Drosophila gunungcola</name>
    <name type="common">fruit fly</name>
    <dbReference type="NCBI Taxonomy" id="103775"/>
    <lineage>
        <taxon>Eukaryota</taxon>
        <taxon>Metazoa</taxon>
        <taxon>Ecdysozoa</taxon>
        <taxon>Arthropoda</taxon>
        <taxon>Hexapoda</taxon>
        <taxon>Insecta</taxon>
        <taxon>Pterygota</taxon>
        <taxon>Neoptera</taxon>
        <taxon>Endopterygota</taxon>
        <taxon>Diptera</taxon>
        <taxon>Brachycera</taxon>
        <taxon>Muscomorpha</taxon>
        <taxon>Ephydroidea</taxon>
        <taxon>Drosophilidae</taxon>
        <taxon>Drosophila</taxon>
        <taxon>Sophophora</taxon>
    </lineage>
</organism>
<evidence type="ECO:0000313" key="3">
    <source>
        <dbReference type="Proteomes" id="UP001059596"/>
    </source>
</evidence>
<feature type="region of interest" description="Disordered" evidence="1">
    <location>
        <begin position="69"/>
        <end position="100"/>
    </location>
</feature>
<dbReference type="EMBL" id="JAMKOV010000031">
    <property type="protein sequence ID" value="KAI8035688.1"/>
    <property type="molecule type" value="Genomic_DNA"/>
</dbReference>
<name>A0A9P9YEV4_9MUSC</name>
<evidence type="ECO:0000256" key="1">
    <source>
        <dbReference type="SAM" id="MobiDB-lite"/>
    </source>
</evidence>
<gene>
    <name evidence="2" type="ORF">M5D96_011438</name>
</gene>
<evidence type="ECO:0000313" key="2">
    <source>
        <dbReference type="EMBL" id="KAI8035688.1"/>
    </source>
</evidence>
<dbReference type="Proteomes" id="UP001059596">
    <property type="component" value="Unassembled WGS sequence"/>
</dbReference>
<sequence length="237" mass="26647">MDVDLCQEQIYTSLRLPSPEPQPPAESLSMSQNFASYNQVTVSPHITVPVIHNYTPKLAPIRTYTRKKAGTVSKAKPSPPTWSPLQKKKTNSTVSSTKVPNPTMKLEVRKRRLILDPKTTLAAYDPTKVEPVIITKKKIIRKQVTGKTRKQFEALKVTAFDLLTNPSVGHMTQHLNKQFQESCVNKVTTTVPNYAEIAVASTLIMDRQVKSLVAAQKRMEQLSQRPKCRISRKSKVV</sequence>
<protein>
    <submittedName>
        <fullName evidence="2">Uncharacterized protein</fullName>
    </submittedName>
</protein>
<reference evidence="2" key="1">
    <citation type="journal article" date="2023" name="Genome Biol. Evol.">
        <title>Long-read-based Genome Assembly of Drosophila gunungcola Reveals Fewer Chemosensory Genes in Flower-breeding Species.</title>
        <authorList>
            <person name="Negi A."/>
            <person name="Liao B.Y."/>
            <person name="Yeh S.D."/>
        </authorList>
    </citation>
    <scope>NUCLEOTIDE SEQUENCE</scope>
    <source>
        <strain evidence="2">Sukarami</strain>
    </source>
</reference>
<dbReference type="AlphaFoldDB" id="A0A9P9YEV4"/>
<keyword evidence="3" id="KW-1185">Reference proteome</keyword>